<evidence type="ECO:0000313" key="2">
    <source>
        <dbReference type="Proteomes" id="UP001240905"/>
    </source>
</evidence>
<dbReference type="Proteomes" id="UP001240905">
    <property type="component" value="Unassembled WGS sequence"/>
</dbReference>
<protein>
    <submittedName>
        <fullName evidence="1">Uncharacterized protein</fullName>
    </submittedName>
</protein>
<reference evidence="1" key="1">
    <citation type="submission" date="2023-06" db="EMBL/GenBank/DDBJ databases">
        <title>Draft Genome Sequences of lactic acid bacteria strains isolated from fermented milk products.</title>
        <authorList>
            <person name="Elcheninov A.G."/>
            <person name="Klyukina A."/>
            <person name="Zayulina K.S."/>
            <person name="Gavirova L.A."/>
            <person name="Shcherbakova P.A."/>
            <person name="Shestakov A.I."/>
            <person name="Kublanov I.V."/>
            <person name="Kochetkova T.V."/>
        </authorList>
    </citation>
    <scope>NUCLEOTIDE SEQUENCE</scope>
    <source>
        <strain evidence="1">TOM.142</strain>
    </source>
</reference>
<gene>
    <name evidence="1" type="ORF">QUD52_11525</name>
</gene>
<sequence>MNRLAIGYRKLNLQIRQVKELKKFNGSEFANNTRYLEQKKVLIKLLNPFVLMNTGKLPYTSDKHEVKYLNGLTKLASNDRAYNIQLNGFKS</sequence>
<evidence type="ECO:0000313" key="1">
    <source>
        <dbReference type="EMBL" id="MDM7547651.1"/>
    </source>
</evidence>
<organism evidence="1 2">
    <name type="scientific">Lactococcus lactis</name>
    <dbReference type="NCBI Taxonomy" id="1358"/>
    <lineage>
        <taxon>Bacteria</taxon>
        <taxon>Bacillati</taxon>
        <taxon>Bacillota</taxon>
        <taxon>Bacilli</taxon>
        <taxon>Lactobacillales</taxon>
        <taxon>Streptococcaceae</taxon>
        <taxon>Lactococcus</taxon>
    </lineage>
</organism>
<dbReference type="AlphaFoldDB" id="A0AAW7J244"/>
<dbReference type="EMBL" id="JAUCAE010000023">
    <property type="protein sequence ID" value="MDM7547651.1"/>
    <property type="molecule type" value="Genomic_DNA"/>
</dbReference>
<name>A0AAW7J244_9LACT</name>
<comment type="caution">
    <text evidence="1">The sequence shown here is derived from an EMBL/GenBank/DDBJ whole genome shotgun (WGS) entry which is preliminary data.</text>
</comment>
<dbReference type="RefSeq" id="WP_014570887.1">
    <property type="nucleotide sequence ID" value="NZ_CP065984.1"/>
</dbReference>
<proteinExistence type="predicted"/>
<accession>A0AAW7J244</accession>